<sequence length="69" mass="7658">MSTEYEARFADNSLHAHLAHQIGDYLSDPNHDPEFGAVLYSSSVAEFAAKEWDDYPPEGHGYPSHHQGG</sequence>
<gene>
    <name evidence="1" type="ORF">ACFPEN_20745</name>
</gene>
<comment type="caution">
    <text evidence="1">The sequence shown here is derived from an EMBL/GenBank/DDBJ whole genome shotgun (WGS) entry which is preliminary data.</text>
</comment>
<evidence type="ECO:0000313" key="1">
    <source>
        <dbReference type="EMBL" id="MFC4515365.1"/>
    </source>
</evidence>
<accession>A0ABV9BMP8</accession>
<protein>
    <submittedName>
        <fullName evidence="1">Uncharacterized protein</fullName>
    </submittedName>
</protein>
<name>A0ABV9BMP8_9ACTN</name>
<dbReference type="Proteomes" id="UP001595990">
    <property type="component" value="Unassembled WGS sequence"/>
</dbReference>
<proteinExistence type="predicted"/>
<dbReference type="RefSeq" id="WP_417923249.1">
    <property type="nucleotide sequence ID" value="NZ_JBHSFS010000009.1"/>
</dbReference>
<organism evidence="1 2">
    <name type="scientific">Streptomyces ehimensis</name>
    <dbReference type="NCBI Taxonomy" id="68195"/>
    <lineage>
        <taxon>Bacteria</taxon>
        <taxon>Bacillati</taxon>
        <taxon>Actinomycetota</taxon>
        <taxon>Actinomycetes</taxon>
        <taxon>Kitasatosporales</taxon>
        <taxon>Streptomycetaceae</taxon>
        <taxon>Streptomyces</taxon>
    </lineage>
</organism>
<evidence type="ECO:0000313" key="2">
    <source>
        <dbReference type="Proteomes" id="UP001595990"/>
    </source>
</evidence>
<keyword evidence="2" id="KW-1185">Reference proteome</keyword>
<dbReference type="EMBL" id="JBHSFS010000009">
    <property type="protein sequence ID" value="MFC4515365.1"/>
    <property type="molecule type" value="Genomic_DNA"/>
</dbReference>
<reference evidence="2" key="1">
    <citation type="journal article" date="2019" name="Int. J. Syst. Evol. Microbiol.">
        <title>The Global Catalogue of Microorganisms (GCM) 10K type strain sequencing project: providing services to taxonomists for standard genome sequencing and annotation.</title>
        <authorList>
            <consortium name="The Broad Institute Genomics Platform"/>
            <consortium name="The Broad Institute Genome Sequencing Center for Infectious Disease"/>
            <person name="Wu L."/>
            <person name="Ma J."/>
        </authorList>
    </citation>
    <scope>NUCLEOTIDE SEQUENCE [LARGE SCALE GENOMIC DNA]</scope>
    <source>
        <strain evidence="2">CECT 8064</strain>
    </source>
</reference>